<comment type="caution">
    <text evidence="5">The sequence shown here is derived from an EMBL/GenBank/DDBJ whole genome shotgun (WGS) entry which is preliminary data.</text>
</comment>
<keyword evidence="6" id="KW-1185">Reference proteome</keyword>
<protein>
    <submittedName>
        <fullName evidence="5">Dimethylarginine dimethylaminohydrolase</fullName>
    </submittedName>
</protein>
<sequence>MEGTDLIPAAVFEFNSVIVREPSLSVVNGLRAEDRGSPTYEGVKAEHDAYIEAMQSAGAKVTVLPPLPAFPDSVFVEDPALVFSEGAILLRPGAPTRLKEVDAIAPTLHDMFDVVLRLADGYADGGDVLTTARGVMIGLSARTDRVGAEALKASLEKLGRKSEVVATPEGVLHFKTDCSLLDEETVLTTSRLARSGVFKAFRQMVVPEGEEAAANALRVNDVVMVGSDFPRTIEMLDKAGYQVAPLKTTDIGKIDAGLSCMSLRWFDDKM</sequence>
<evidence type="ECO:0000313" key="5">
    <source>
        <dbReference type="EMBL" id="ODR92784.1"/>
    </source>
</evidence>
<dbReference type="GO" id="GO:0016403">
    <property type="term" value="F:dimethylargininase activity"/>
    <property type="evidence" value="ECO:0007669"/>
    <property type="project" value="TreeGrafter"/>
</dbReference>
<dbReference type="PANTHER" id="PTHR12737:SF9">
    <property type="entry name" value="DIMETHYLARGININASE"/>
    <property type="match status" value="1"/>
</dbReference>
<dbReference type="Pfam" id="PF02274">
    <property type="entry name" value="ADI"/>
    <property type="match status" value="1"/>
</dbReference>
<dbReference type="GO" id="GO:0006525">
    <property type="term" value="P:arginine metabolic process"/>
    <property type="evidence" value="ECO:0007669"/>
    <property type="project" value="TreeGrafter"/>
</dbReference>
<feature type="binding site" evidence="4">
    <location>
        <position position="30"/>
    </location>
    <ligand>
        <name>substrate</name>
    </ligand>
</feature>
<feature type="active site" description="Nucleophile" evidence="3">
    <location>
        <position position="260"/>
    </location>
</feature>
<dbReference type="GO" id="GO:0045429">
    <property type="term" value="P:positive regulation of nitric oxide biosynthetic process"/>
    <property type="evidence" value="ECO:0007669"/>
    <property type="project" value="TreeGrafter"/>
</dbReference>
<dbReference type="OrthoDB" id="9790596at2"/>
<evidence type="ECO:0000313" key="6">
    <source>
        <dbReference type="Proteomes" id="UP000094342"/>
    </source>
</evidence>
<feature type="active site" description="Proton donor" evidence="3">
    <location>
        <position position="173"/>
    </location>
</feature>
<evidence type="ECO:0000256" key="1">
    <source>
        <dbReference type="ARBA" id="ARBA00008532"/>
    </source>
</evidence>
<feature type="binding site" evidence="4">
    <location>
        <position position="97"/>
    </location>
    <ligand>
        <name>substrate</name>
    </ligand>
</feature>
<dbReference type="GO" id="GO:0016597">
    <property type="term" value="F:amino acid binding"/>
    <property type="evidence" value="ECO:0007669"/>
    <property type="project" value="TreeGrafter"/>
</dbReference>
<dbReference type="Gene3D" id="3.75.10.10">
    <property type="entry name" value="L-arginine/glycine Amidinotransferase, Chain A"/>
    <property type="match status" value="1"/>
</dbReference>
<gene>
    <name evidence="5" type="ORF">A8M32_03100</name>
</gene>
<dbReference type="SUPFAM" id="SSF55909">
    <property type="entry name" value="Pentein"/>
    <property type="match status" value="1"/>
</dbReference>
<evidence type="ECO:0000256" key="4">
    <source>
        <dbReference type="PIRSR" id="PIRSR633199-2"/>
    </source>
</evidence>
<reference evidence="6" key="1">
    <citation type="submission" date="2016-05" db="EMBL/GenBank/DDBJ databases">
        <authorList>
            <person name="Li Y."/>
        </authorList>
    </citation>
    <scope>NUCLEOTIDE SEQUENCE [LARGE SCALE GENOMIC DNA]</scope>
    <source>
        <strain evidence="6">YIC4027</strain>
    </source>
</reference>
<feature type="binding site" evidence="4">
    <location>
        <begin position="77"/>
        <end position="78"/>
    </location>
    <ligand>
        <name>substrate</name>
    </ligand>
</feature>
<comment type="similarity">
    <text evidence="1">Belongs to the DDAH family.</text>
</comment>
<feature type="binding site" evidence="4">
    <location>
        <position position="72"/>
    </location>
    <ligand>
        <name>substrate</name>
    </ligand>
</feature>
<dbReference type="Proteomes" id="UP000094342">
    <property type="component" value="Unassembled WGS sequence"/>
</dbReference>
<evidence type="ECO:0000256" key="3">
    <source>
        <dbReference type="PIRSR" id="PIRSR633199-1"/>
    </source>
</evidence>
<dbReference type="AlphaFoldDB" id="A0A1E3VGX9"/>
<dbReference type="InterPro" id="IPR033199">
    <property type="entry name" value="DDAH-like"/>
</dbReference>
<dbReference type="GO" id="GO:0000052">
    <property type="term" value="P:citrulline metabolic process"/>
    <property type="evidence" value="ECO:0007669"/>
    <property type="project" value="TreeGrafter"/>
</dbReference>
<evidence type="ECO:0000256" key="2">
    <source>
        <dbReference type="ARBA" id="ARBA00022801"/>
    </source>
</evidence>
<keyword evidence="2 5" id="KW-0378">Hydrolase</keyword>
<proteinExistence type="inferred from homology"/>
<dbReference type="PANTHER" id="PTHR12737">
    <property type="entry name" value="DIMETHYLARGININE DIMETHYLAMINOHYDROLASE"/>
    <property type="match status" value="1"/>
</dbReference>
<feature type="binding site" evidence="4">
    <location>
        <position position="254"/>
    </location>
    <ligand>
        <name>substrate</name>
    </ligand>
</feature>
<name>A0A1E3VGX9_9HYPH</name>
<dbReference type="RefSeq" id="WP_069456950.1">
    <property type="nucleotide sequence ID" value="NZ_LYBW01000039.1"/>
</dbReference>
<accession>A0A1E3VGX9</accession>
<dbReference type="EMBL" id="LYBW01000039">
    <property type="protein sequence ID" value="ODR92784.1"/>
    <property type="molecule type" value="Genomic_DNA"/>
</dbReference>
<dbReference type="STRING" id="1752398.A8M32_03100"/>
<organism evidence="5 6">
    <name type="scientific">Sinorhizobium alkalisoli</name>
    <dbReference type="NCBI Taxonomy" id="1752398"/>
    <lineage>
        <taxon>Bacteria</taxon>
        <taxon>Pseudomonadati</taxon>
        <taxon>Pseudomonadota</taxon>
        <taxon>Alphaproteobacteria</taxon>
        <taxon>Hyphomicrobiales</taxon>
        <taxon>Rhizobiaceae</taxon>
        <taxon>Sinorhizobium/Ensifer group</taxon>
        <taxon>Sinorhizobium</taxon>
    </lineage>
</organism>
<feature type="binding site" evidence="4">
    <location>
        <position position="142"/>
    </location>
    <ligand>
        <name>substrate</name>
    </ligand>
</feature>